<feature type="transmembrane region" description="Helical" evidence="8">
    <location>
        <begin position="380"/>
        <end position="399"/>
    </location>
</feature>
<dbReference type="GO" id="GO:0005886">
    <property type="term" value="C:plasma membrane"/>
    <property type="evidence" value="ECO:0007669"/>
    <property type="project" value="UniProtKB-SubCell"/>
</dbReference>
<feature type="transmembrane region" description="Helical" evidence="8">
    <location>
        <begin position="317"/>
        <end position="340"/>
    </location>
</feature>
<keyword evidence="4" id="KW-1003">Cell membrane</keyword>
<feature type="transmembrane region" description="Helical" evidence="8">
    <location>
        <begin position="150"/>
        <end position="171"/>
    </location>
</feature>
<gene>
    <name evidence="10" type="ORF">AV926_00665</name>
</gene>
<dbReference type="OrthoDB" id="63984at2"/>
<dbReference type="SUPFAM" id="SSF103473">
    <property type="entry name" value="MFS general substrate transporter"/>
    <property type="match status" value="1"/>
</dbReference>
<evidence type="ECO:0000259" key="9">
    <source>
        <dbReference type="PROSITE" id="PS50850"/>
    </source>
</evidence>
<sequence>MSTTTYTENIEIARAIKGTTTYKRIKWCIFLVGVSVFAQLYNFQPILSEITTHFRVTPAESSYLVSAGTMGMAFGLLLFAFIADSYPRKDVMIFSLVTSTMLTLLSAFVSDFSILVNISFIKGMCISGVSAVTLAYLAEEIDPKYIGTAISFYLAGNTFGGMFGRIVAALVSGWLGWQAAVFTIGIIAVIIAIVFYIYFPDSKFFSPKKLKMNNKLNQMKTIFKNYKIMAMYLVAICLMGSFVSVYNFLGFKLEAAPYNLPHYLIAMIFLMYAFGIGGNMVAGRLSDKYSPRKIMLIALTLMIVGTIGMYMQSLILILIGLTFFTISFFSGHTIASRVVTTLGKEAKSSATALYWFFYYIGSSVIGSSTGIFVNKGNWNGFFYSIMTMGIIALIATYITTRKSTKKTD</sequence>
<dbReference type="CDD" id="cd17324">
    <property type="entry name" value="MFS_NepI_like"/>
    <property type="match status" value="1"/>
</dbReference>
<protein>
    <submittedName>
        <fullName evidence="10">MFS transporter</fullName>
    </submittedName>
</protein>
<evidence type="ECO:0000256" key="3">
    <source>
        <dbReference type="ARBA" id="ARBA00022448"/>
    </source>
</evidence>
<dbReference type="PROSITE" id="PS50850">
    <property type="entry name" value="MFS"/>
    <property type="match status" value="1"/>
</dbReference>
<dbReference type="GO" id="GO:0022857">
    <property type="term" value="F:transmembrane transporter activity"/>
    <property type="evidence" value="ECO:0007669"/>
    <property type="project" value="InterPro"/>
</dbReference>
<feature type="transmembrane region" description="Helical" evidence="8">
    <location>
        <begin position="63"/>
        <end position="83"/>
    </location>
</feature>
<feature type="transmembrane region" description="Helical" evidence="8">
    <location>
        <begin position="261"/>
        <end position="282"/>
    </location>
</feature>
<dbReference type="Pfam" id="PF07690">
    <property type="entry name" value="MFS_1"/>
    <property type="match status" value="1"/>
</dbReference>
<name>A0A163ZIX7_9FLAO</name>
<evidence type="ECO:0000256" key="7">
    <source>
        <dbReference type="ARBA" id="ARBA00023136"/>
    </source>
</evidence>
<proteinExistence type="inferred from homology"/>
<dbReference type="RefSeq" id="WP_038986463.1">
    <property type="nucleotide sequence ID" value="NZ_JWJO01000023.1"/>
</dbReference>
<feature type="transmembrane region" description="Helical" evidence="8">
    <location>
        <begin position="90"/>
        <end position="108"/>
    </location>
</feature>
<dbReference type="PANTHER" id="PTHR43271:SF1">
    <property type="entry name" value="INNER MEMBRANE TRANSPORT PROTEIN YNFM"/>
    <property type="match status" value="1"/>
</dbReference>
<feature type="domain" description="Major facilitator superfamily (MFS) profile" evidence="9">
    <location>
        <begin position="21"/>
        <end position="404"/>
    </location>
</feature>
<comment type="subcellular location">
    <subcellularLocation>
        <location evidence="1">Cell membrane</location>
        <topology evidence="1">Multi-pass membrane protein</topology>
    </subcellularLocation>
</comment>
<reference evidence="10 11" key="1">
    <citation type="submission" date="2016-01" db="EMBL/GenBank/DDBJ databases">
        <title>Whole genome sequencing of Myroides marinus L41.</title>
        <authorList>
            <person name="Hong K.W."/>
        </authorList>
    </citation>
    <scope>NUCLEOTIDE SEQUENCE [LARGE SCALE GENOMIC DNA]</scope>
    <source>
        <strain evidence="10 11">L41</strain>
    </source>
</reference>
<evidence type="ECO:0000256" key="6">
    <source>
        <dbReference type="ARBA" id="ARBA00022989"/>
    </source>
</evidence>
<keyword evidence="11" id="KW-1185">Reference proteome</keyword>
<evidence type="ECO:0000313" key="11">
    <source>
        <dbReference type="Proteomes" id="UP000076630"/>
    </source>
</evidence>
<dbReference type="InterPro" id="IPR011701">
    <property type="entry name" value="MFS"/>
</dbReference>
<evidence type="ECO:0000313" key="10">
    <source>
        <dbReference type="EMBL" id="KZE81853.1"/>
    </source>
</evidence>
<evidence type="ECO:0000256" key="5">
    <source>
        <dbReference type="ARBA" id="ARBA00022692"/>
    </source>
</evidence>
<keyword evidence="3" id="KW-0813">Transport</keyword>
<keyword evidence="6 8" id="KW-1133">Transmembrane helix</keyword>
<accession>A0A163ZIX7</accession>
<dbReference type="InterPro" id="IPR020846">
    <property type="entry name" value="MFS_dom"/>
</dbReference>
<keyword evidence="7 8" id="KW-0472">Membrane</keyword>
<feature type="transmembrane region" description="Helical" evidence="8">
    <location>
        <begin position="24"/>
        <end position="43"/>
    </location>
</feature>
<evidence type="ECO:0000256" key="8">
    <source>
        <dbReference type="SAM" id="Phobius"/>
    </source>
</evidence>
<evidence type="ECO:0000256" key="2">
    <source>
        <dbReference type="ARBA" id="ARBA00008335"/>
    </source>
</evidence>
<feature type="transmembrane region" description="Helical" evidence="8">
    <location>
        <begin position="177"/>
        <end position="199"/>
    </location>
</feature>
<dbReference type="Proteomes" id="UP000076630">
    <property type="component" value="Unassembled WGS sequence"/>
</dbReference>
<keyword evidence="5 8" id="KW-0812">Transmembrane</keyword>
<feature type="transmembrane region" description="Helical" evidence="8">
    <location>
        <begin position="352"/>
        <end position="374"/>
    </location>
</feature>
<dbReference type="PANTHER" id="PTHR43271">
    <property type="entry name" value="BLL2771 PROTEIN"/>
    <property type="match status" value="1"/>
</dbReference>
<evidence type="ECO:0000256" key="4">
    <source>
        <dbReference type="ARBA" id="ARBA00022475"/>
    </source>
</evidence>
<dbReference type="Gene3D" id="1.20.1250.20">
    <property type="entry name" value="MFS general substrate transporter like domains"/>
    <property type="match status" value="1"/>
</dbReference>
<evidence type="ECO:0000256" key="1">
    <source>
        <dbReference type="ARBA" id="ARBA00004651"/>
    </source>
</evidence>
<dbReference type="InterPro" id="IPR036259">
    <property type="entry name" value="MFS_trans_sf"/>
</dbReference>
<organism evidence="10 11">
    <name type="scientific">Myroides marinus</name>
    <dbReference type="NCBI Taxonomy" id="703342"/>
    <lineage>
        <taxon>Bacteria</taxon>
        <taxon>Pseudomonadati</taxon>
        <taxon>Bacteroidota</taxon>
        <taxon>Flavobacteriia</taxon>
        <taxon>Flavobacteriales</taxon>
        <taxon>Flavobacteriaceae</taxon>
        <taxon>Myroides</taxon>
    </lineage>
</organism>
<feature type="transmembrane region" description="Helical" evidence="8">
    <location>
        <begin position="229"/>
        <end position="249"/>
    </location>
</feature>
<feature type="transmembrane region" description="Helical" evidence="8">
    <location>
        <begin position="114"/>
        <end position="138"/>
    </location>
</feature>
<comment type="caution">
    <text evidence="10">The sequence shown here is derived from an EMBL/GenBank/DDBJ whole genome shotgun (WGS) entry which is preliminary data.</text>
</comment>
<dbReference type="AlphaFoldDB" id="A0A163ZIX7"/>
<feature type="transmembrane region" description="Helical" evidence="8">
    <location>
        <begin position="294"/>
        <end position="311"/>
    </location>
</feature>
<dbReference type="EMBL" id="LQNU01000050">
    <property type="protein sequence ID" value="KZE81853.1"/>
    <property type="molecule type" value="Genomic_DNA"/>
</dbReference>
<comment type="similarity">
    <text evidence="2">Belongs to the major facilitator superfamily.</text>
</comment>